<dbReference type="EMBL" id="CP096659">
    <property type="protein sequence ID" value="UPV74480.1"/>
    <property type="molecule type" value="Genomic_DNA"/>
</dbReference>
<feature type="region of interest" description="Disordered" evidence="1">
    <location>
        <begin position="260"/>
        <end position="576"/>
    </location>
</feature>
<protein>
    <recommendedName>
        <fullName evidence="4">Rpa-associated protein</fullName>
    </recommendedName>
</protein>
<feature type="compositionally biased region" description="Acidic residues" evidence="1">
    <location>
        <begin position="394"/>
        <end position="415"/>
    </location>
</feature>
<sequence>MSSNGDGNGDRDDNQGGAGRREVAWRVFAAEYDDSDFDYSESDEERAPNYVVTPTGARINRLFVVGVLTEVEQVSDDVLRARVVDPTGAFVLYAGQYQPDEMAFLENASPPAFVAVTGKARTFQPEDSDRVFTSIRPESINRVDADTRDRWVVQTAEQTLSRVSTFADALDSGERGDPLREALEANGVDSGLAAGIPLALDHYGTTRAYLADVWDLAVDSARVVAGEIDADDVGPLELAPDEGGDEVGVDLDYSLTDAEAGDLSDLETGASAPEGSVATESPESAGAADATETAESPEATETAEATESTEATETAAPTESTDTESGLGDAPESTATADEDLGDAPEPGTETTEETETTADDGLGDAPTGTVEDAEDAAELQDEIGTDDPPTVESEQDTSTDEEFAPETDGDDEGPDIGTAGAGDEMYEFDDEEREQVEEEYGLEFSSGSEVESPGESEMDAPSPDPERGPDEPTTERETELDDDEPNAGEPADPTAEEVDTDELQDVESASGGTEEVVNTDDEAPAGGASAAAEAPGASIAENEIADEGDEGEAADSDEEAGGEEAEAPANLEDTVMDQMRELNDGDGVERETLLAAVVQDYDVTPADVEDALEAALMAGRCYESGEETLKPI</sequence>
<evidence type="ECO:0000313" key="2">
    <source>
        <dbReference type="EMBL" id="UPV74480.1"/>
    </source>
</evidence>
<feature type="compositionally biased region" description="Acidic residues" evidence="1">
    <location>
        <begin position="495"/>
        <end position="506"/>
    </location>
</feature>
<organism evidence="2 3">
    <name type="scientific">Halorussus limi</name>
    <dbReference type="NCBI Taxonomy" id="2938695"/>
    <lineage>
        <taxon>Archaea</taxon>
        <taxon>Methanobacteriati</taxon>
        <taxon>Methanobacteriota</taxon>
        <taxon>Stenosarchaea group</taxon>
        <taxon>Halobacteria</taxon>
        <taxon>Halobacteriales</taxon>
        <taxon>Haladaptataceae</taxon>
        <taxon>Halorussus</taxon>
    </lineage>
</organism>
<feature type="compositionally biased region" description="Acidic residues" evidence="1">
    <location>
        <begin position="351"/>
        <end position="363"/>
    </location>
</feature>
<evidence type="ECO:0000313" key="3">
    <source>
        <dbReference type="Proteomes" id="UP000830729"/>
    </source>
</evidence>
<gene>
    <name evidence="2" type="ORF">M0R89_00060</name>
</gene>
<dbReference type="AlphaFoldDB" id="A0A8U0HTY7"/>
<proteinExistence type="predicted"/>
<feature type="compositionally biased region" description="Low complexity" evidence="1">
    <location>
        <begin position="287"/>
        <end position="325"/>
    </location>
</feature>
<dbReference type="Proteomes" id="UP000830729">
    <property type="component" value="Chromosome"/>
</dbReference>
<reference evidence="2 3" key="1">
    <citation type="submission" date="2022-04" db="EMBL/GenBank/DDBJ databases">
        <title>Diverse halophilic archaea isolated from saline environments.</title>
        <authorList>
            <person name="Cui H.-L."/>
        </authorList>
    </citation>
    <scope>NUCLEOTIDE SEQUENCE [LARGE SCALE GENOMIC DNA]</scope>
    <source>
        <strain evidence="2 3">XZYJT49</strain>
    </source>
</reference>
<keyword evidence="3" id="KW-1185">Reference proteome</keyword>
<feature type="compositionally biased region" description="Acidic residues" evidence="1">
    <location>
        <begin position="372"/>
        <end position="386"/>
    </location>
</feature>
<evidence type="ECO:0008006" key="4">
    <source>
        <dbReference type="Google" id="ProtNLM"/>
    </source>
</evidence>
<feature type="compositionally biased region" description="Acidic residues" evidence="1">
    <location>
        <begin position="425"/>
        <end position="442"/>
    </location>
</feature>
<feature type="compositionally biased region" description="Low complexity" evidence="1">
    <location>
        <begin position="443"/>
        <end position="452"/>
    </location>
</feature>
<feature type="compositionally biased region" description="Acidic residues" evidence="1">
    <location>
        <begin position="544"/>
        <end position="567"/>
    </location>
</feature>
<dbReference type="RefSeq" id="WP_248650525.1">
    <property type="nucleotide sequence ID" value="NZ_CP096659.1"/>
</dbReference>
<evidence type="ECO:0000256" key="1">
    <source>
        <dbReference type="SAM" id="MobiDB-lite"/>
    </source>
</evidence>
<dbReference type="GeneID" id="72183545"/>
<accession>A0A8U0HTY7</accession>
<name>A0A8U0HTY7_9EURY</name>
<feature type="compositionally biased region" description="Low complexity" evidence="1">
    <location>
        <begin position="525"/>
        <end position="543"/>
    </location>
</feature>
<dbReference type="KEGG" id="halx:M0R89_00060"/>
<feature type="compositionally biased region" description="Basic and acidic residues" evidence="1">
    <location>
        <begin position="465"/>
        <end position="478"/>
    </location>
</feature>